<reference evidence="2" key="1">
    <citation type="journal article" date="2009" name="PLoS Genet.">
        <title>Sequencing, mapping, and analysis of 27,455 maize full-length cDNAs.</title>
        <authorList>
            <person name="Soderlund C."/>
            <person name="Descour A."/>
            <person name="Kudrna D."/>
            <person name="Bomhoff M."/>
            <person name="Boyd L."/>
            <person name="Currie J."/>
            <person name="Angelova A."/>
            <person name="Collura K."/>
            <person name="Wissotski M."/>
            <person name="Ashley E."/>
            <person name="Morrow D."/>
            <person name="Fernandes J."/>
            <person name="Walbot V."/>
            <person name="Yu Y."/>
        </authorList>
    </citation>
    <scope>NUCLEOTIDE SEQUENCE</scope>
    <source>
        <strain evidence="2">B73</strain>
    </source>
</reference>
<dbReference type="AlphaFoldDB" id="C4J8M9"/>
<dbReference type="EMBL" id="BT087176">
    <property type="protein sequence ID" value="ACR37529.1"/>
    <property type="molecule type" value="mRNA"/>
</dbReference>
<reference evidence="2" key="2">
    <citation type="submission" date="2012-06" db="EMBL/GenBank/DDBJ databases">
        <authorList>
            <person name="Yu Y."/>
            <person name="Currie J."/>
            <person name="Lomeli R."/>
            <person name="Angelova A."/>
            <person name="Collura K."/>
            <person name="Wissotski M."/>
            <person name="Campos D."/>
            <person name="Kudrna D."/>
            <person name="Golser W."/>
            <person name="Ashely E."/>
            <person name="Descour A."/>
            <person name="Fernandes J."/>
            <person name="Soderlund C."/>
            <person name="Walbot V."/>
        </authorList>
    </citation>
    <scope>NUCLEOTIDE SEQUENCE</scope>
    <source>
        <strain evidence="2">B73</strain>
    </source>
</reference>
<proteinExistence type="evidence at transcript level"/>
<organism evidence="2">
    <name type="scientific">Zea mays</name>
    <name type="common">Maize</name>
    <dbReference type="NCBI Taxonomy" id="4577"/>
    <lineage>
        <taxon>Eukaryota</taxon>
        <taxon>Viridiplantae</taxon>
        <taxon>Streptophyta</taxon>
        <taxon>Embryophyta</taxon>
        <taxon>Tracheophyta</taxon>
        <taxon>Spermatophyta</taxon>
        <taxon>Magnoliopsida</taxon>
        <taxon>Liliopsida</taxon>
        <taxon>Poales</taxon>
        <taxon>Poaceae</taxon>
        <taxon>PACMAD clade</taxon>
        <taxon>Panicoideae</taxon>
        <taxon>Andropogonodae</taxon>
        <taxon>Andropogoneae</taxon>
        <taxon>Tripsacinae</taxon>
        <taxon>Zea</taxon>
    </lineage>
</organism>
<sequence>MRANDVGVRQSDTVQAQTREPSISDALSGSPGEVASVRYELLQGIKRTLNQAEQRTINWILLHPVTNMHKPFLEVCVRIAQSLDS</sequence>
<evidence type="ECO:0000313" key="2">
    <source>
        <dbReference type="EMBL" id="ACR37529.1"/>
    </source>
</evidence>
<feature type="compositionally biased region" description="Polar residues" evidence="1">
    <location>
        <begin position="10"/>
        <end position="27"/>
    </location>
</feature>
<protein>
    <submittedName>
        <fullName evidence="2">Uncharacterized protein</fullName>
    </submittedName>
</protein>
<feature type="region of interest" description="Disordered" evidence="1">
    <location>
        <begin position="1"/>
        <end position="30"/>
    </location>
</feature>
<name>C4J8M9_MAIZE</name>
<accession>C4J8M9</accession>
<evidence type="ECO:0000256" key="1">
    <source>
        <dbReference type="SAM" id="MobiDB-lite"/>
    </source>
</evidence>